<protein>
    <submittedName>
        <fullName evidence="2">Delta-lactam-biosynthetic de-N-acetylase</fullName>
    </submittedName>
</protein>
<keyword evidence="3" id="KW-1185">Reference proteome</keyword>
<accession>A0A386H6P9</accession>
<dbReference type="Pfam" id="PF01522">
    <property type="entry name" value="Polysacc_deac_1"/>
    <property type="match status" value="1"/>
</dbReference>
<gene>
    <name evidence="2" type="primary">pdaA</name>
    <name evidence="2" type="ORF">D4Z93_07300</name>
</gene>
<dbReference type="InterPro" id="IPR050248">
    <property type="entry name" value="Polysacc_deacetylase_ArnD"/>
</dbReference>
<feature type="domain" description="NodB homology" evidence="1">
    <location>
        <begin position="95"/>
        <end position="277"/>
    </location>
</feature>
<dbReference type="KEGG" id="cfer:D4Z93_07300"/>
<dbReference type="InterPro" id="IPR014235">
    <property type="entry name" value="Spore_PdaA"/>
</dbReference>
<dbReference type="PANTHER" id="PTHR10587:SF78">
    <property type="entry name" value="PEPTIDOGLYCAN-N-ACETYLMURAMIC ACID DEACETYLASE PDAA"/>
    <property type="match status" value="1"/>
</dbReference>
<dbReference type="GO" id="GO:0016020">
    <property type="term" value="C:membrane"/>
    <property type="evidence" value="ECO:0007669"/>
    <property type="project" value="TreeGrafter"/>
</dbReference>
<dbReference type="Proteomes" id="UP000266301">
    <property type="component" value="Chromosome"/>
</dbReference>
<dbReference type="SUPFAM" id="SSF88713">
    <property type="entry name" value="Glycoside hydrolase/deacetylase"/>
    <property type="match status" value="1"/>
</dbReference>
<dbReference type="NCBIfam" id="TIGR02884">
    <property type="entry name" value="spore_pdaA"/>
    <property type="match status" value="1"/>
</dbReference>
<dbReference type="Gene3D" id="3.20.20.370">
    <property type="entry name" value="Glycoside hydrolase/deacetylase"/>
    <property type="match status" value="1"/>
</dbReference>
<dbReference type="AlphaFoldDB" id="A0A386H6P9"/>
<evidence type="ECO:0000259" key="1">
    <source>
        <dbReference type="PROSITE" id="PS51677"/>
    </source>
</evidence>
<reference evidence="2 3" key="1">
    <citation type="journal article" date="2019" name="Int. J. Syst. Evol. Microbiol.">
        <title>Clostridium fermenticellae sp. nov., isolated from the mud in a fermentation cellar for the production of the Chinese liquor, baijiu.</title>
        <authorList>
            <person name="Xu P.X."/>
            <person name="Chai L.J."/>
            <person name="Qiu T."/>
            <person name="Zhang X.J."/>
            <person name="Lu Z.M."/>
            <person name="Xiao C."/>
            <person name="Wang S.T."/>
            <person name="Shen C.H."/>
            <person name="Shi J.S."/>
            <person name="Xu Z.H."/>
        </authorList>
    </citation>
    <scope>NUCLEOTIDE SEQUENCE [LARGE SCALE GENOMIC DNA]</scope>
    <source>
        <strain evidence="2 3">JN500901</strain>
    </source>
</reference>
<dbReference type="EMBL" id="CP032416">
    <property type="protein sequence ID" value="AYD41441.1"/>
    <property type="molecule type" value="Genomic_DNA"/>
</dbReference>
<dbReference type="GO" id="GO:0016810">
    <property type="term" value="F:hydrolase activity, acting on carbon-nitrogen (but not peptide) bonds"/>
    <property type="evidence" value="ECO:0007669"/>
    <property type="project" value="InterPro"/>
</dbReference>
<proteinExistence type="predicted"/>
<sequence length="291" mass="33615">MLIFNNLCGTSFANNTLNSISSKNVKNSTIVESKIHFPFLKKLDIFSNSHYDLDTREHEWYSYREKGDIFPKSPKETTKFLNKYPCYYLGDTSSKNLYLTFDEGYENGYTGNILDILKKHNIKAAFFVVKPYITSNPDLIKRMANEGHLVCNHSSHHHSMASFKNQEDFNKELSEVEKSFEEVTGKKMPKYFRPPMGKYSELSLAYTKDYNYKTIFWSLAYDDWRTNHQPSAGDAKEKIFSRVHNGSIILLHAVSKTNIQILDSVLSALEKEGYTFKSLDDLPKEPTFLGN</sequence>
<evidence type="ECO:0000313" key="3">
    <source>
        <dbReference type="Proteomes" id="UP000266301"/>
    </source>
</evidence>
<dbReference type="PROSITE" id="PS51677">
    <property type="entry name" value="NODB"/>
    <property type="match status" value="1"/>
</dbReference>
<dbReference type="PANTHER" id="PTHR10587">
    <property type="entry name" value="GLYCOSYL TRANSFERASE-RELATED"/>
    <property type="match status" value="1"/>
</dbReference>
<dbReference type="OrthoDB" id="9812065at2"/>
<name>A0A386H6P9_9CLOT</name>
<dbReference type="InterPro" id="IPR011330">
    <property type="entry name" value="Glyco_hydro/deAcase_b/a-brl"/>
</dbReference>
<evidence type="ECO:0000313" key="2">
    <source>
        <dbReference type="EMBL" id="AYD41441.1"/>
    </source>
</evidence>
<dbReference type="GO" id="GO:0005975">
    <property type="term" value="P:carbohydrate metabolic process"/>
    <property type="evidence" value="ECO:0007669"/>
    <property type="project" value="InterPro"/>
</dbReference>
<organism evidence="2 3">
    <name type="scientific">Clostridium fermenticellae</name>
    <dbReference type="NCBI Taxonomy" id="2068654"/>
    <lineage>
        <taxon>Bacteria</taxon>
        <taxon>Bacillati</taxon>
        <taxon>Bacillota</taxon>
        <taxon>Clostridia</taxon>
        <taxon>Eubacteriales</taxon>
        <taxon>Clostridiaceae</taxon>
        <taxon>Clostridium</taxon>
    </lineage>
</organism>
<dbReference type="InterPro" id="IPR002509">
    <property type="entry name" value="NODB_dom"/>
</dbReference>